<name>A0ABR0PP56_GOSAR</name>
<protein>
    <submittedName>
        <fullName evidence="2">Uncharacterized protein</fullName>
    </submittedName>
</protein>
<keyword evidence="3" id="KW-1185">Reference proteome</keyword>
<evidence type="ECO:0000313" key="2">
    <source>
        <dbReference type="EMBL" id="KAK5826044.1"/>
    </source>
</evidence>
<evidence type="ECO:0000256" key="1">
    <source>
        <dbReference type="SAM" id="MobiDB-lite"/>
    </source>
</evidence>
<gene>
    <name evidence="2" type="ORF">PVK06_020950</name>
</gene>
<dbReference type="Proteomes" id="UP001358586">
    <property type="component" value="Chromosome 6"/>
</dbReference>
<accession>A0ABR0PP56</accession>
<dbReference type="EMBL" id="JARKNE010000006">
    <property type="protein sequence ID" value="KAK5826044.1"/>
    <property type="molecule type" value="Genomic_DNA"/>
</dbReference>
<reference evidence="2 3" key="1">
    <citation type="submission" date="2023-03" db="EMBL/GenBank/DDBJ databases">
        <title>WGS of Gossypium arboreum.</title>
        <authorList>
            <person name="Yu D."/>
        </authorList>
    </citation>
    <scope>NUCLEOTIDE SEQUENCE [LARGE SCALE GENOMIC DNA]</scope>
    <source>
        <tissue evidence="2">Leaf</tissue>
    </source>
</reference>
<comment type="caution">
    <text evidence="2">The sequence shown here is derived from an EMBL/GenBank/DDBJ whole genome shotgun (WGS) entry which is preliminary data.</text>
</comment>
<proteinExistence type="predicted"/>
<sequence length="60" mass="6045">MVGAANNASWANRTVKGPIQHAEPGSGPIQLSLGKRSSQDANSGWCKCVGTGANHAGQGI</sequence>
<feature type="compositionally biased region" description="Polar residues" evidence="1">
    <location>
        <begin position="1"/>
        <end position="12"/>
    </location>
</feature>
<organism evidence="2 3">
    <name type="scientific">Gossypium arboreum</name>
    <name type="common">Tree cotton</name>
    <name type="synonym">Gossypium nanking</name>
    <dbReference type="NCBI Taxonomy" id="29729"/>
    <lineage>
        <taxon>Eukaryota</taxon>
        <taxon>Viridiplantae</taxon>
        <taxon>Streptophyta</taxon>
        <taxon>Embryophyta</taxon>
        <taxon>Tracheophyta</taxon>
        <taxon>Spermatophyta</taxon>
        <taxon>Magnoliopsida</taxon>
        <taxon>eudicotyledons</taxon>
        <taxon>Gunneridae</taxon>
        <taxon>Pentapetalae</taxon>
        <taxon>rosids</taxon>
        <taxon>malvids</taxon>
        <taxon>Malvales</taxon>
        <taxon>Malvaceae</taxon>
        <taxon>Malvoideae</taxon>
        <taxon>Gossypium</taxon>
    </lineage>
</organism>
<feature type="region of interest" description="Disordered" evidence="1">
    <location>
        <begin position="1"/>
        <end position="42"/>
    </location>
</feature>
<evidence type="ECO:0000313" key="3">
    <source>
        <dbReference type="Proteomes" id="UP001358586"/>
    </source>
</evidence>